<protein>
    <recommendedName>
        <fullName evidence="3">Ribosomal protein S10</fullName>
    </recommendedName>
</protein>
<dbReference type="EMBL" id="JBJXBP010000002">
    <property type="protein sequence ID" value="KAL3845644.1"/>
    <property type="molecule type" value="Genomic_DNA"/>
</dbReference>
<gene>
    <name evidence="1" type="ORF">ACJIZ3_003047</name>
</gene>
<organism evidence="1 2">
    <name type="scientific">Penstemon smallii</name>
    <dbReference type="NCBI Taxonomy" id="265156"/>
    <lineage>
        <taxon>Eukaryota</taxon>
        <taxon>Viridiplantae</taxon>
        <taxon>Streptophyta</taxon>
        <taxon>Embryophyta</taxon>
        <taxon>Tracheophyta</taxon>
        <taxon>Spermatophyta</taxon>
        <taxon>Magnoliopsida</taxon>
        <taxon>eudicotyledons</taxon>
        <taxon>Gunneridae</taxon>
        <taxon>Pentapetalae</taxon>
        <taxon>asterids</taxon>
        <taxon>lamiids</taxon>
        <taxon>Lamiales</taxon>
        <taxon>Plantaginaceae</taxon>
        <taxon>Cheloneae</taxon>
        <taxon>Penstemon</taxon>
    </lineage>
</organism>
<evidence type="ECO:0008006" key="3">
    <source>
        <dbReference type="Google" id="ProtNLM"/>
    </source>
</evidence>
<comment type="caution">
    <text evidence="1">The sequence shown here is derived from an EMBL/GenBank/DDBJ whole genome shotgun (WGS) entry which is preliminary data.</text>
</comment>
<sequence>MYKMTDFSKVDRKKSPNACLSENSKYIHVKRHPFIQKHVKRKKKFEKQVLEFPIIIENIRYLTTSSKCLSIQRGVQHELSKAAVSFRIRVIKFKEENLG</sequence>
<accession>A0ABD3U847</accession>
<evidence type="ECO:0000313" key="1">
    <source>
        <dbReference type="EMBL" id="KAL3845644.1"/>
    </source>
</evidence>
<name>A0ABD3U847_9LAMI</name>
<dbReference type="Proteomes" id="UP001634393">
    <property type="component" value="Unassembled WGS sequence"/>
</dbReference>
<proteinExistence type="predicted"/>
<reference evidence="1 2" key="1">
    <citation type="submission" date="2024-12" db="EMBL/GenBank/DDBJ databases">
        <title>The unique morphological basis and parallel evolutionary history of personate flowers in Penstemon.</title>
        <authorList>
            <person name="Depatie T.H."/>
            <person name="Wessinger C.A."/>
        </authorList>
    </citation>
    <scope>NUCLEOTIDE SEQUENCE [LARGE SCALE GENOMIC DNA]</scope>
    <source>
        <strain evidence="1">WTNN_2</strain>
        <tissue evidence="1">Leaf</tissue>
    </source>
</reference>
<dbReference type="AlphaFoldDB" id="A0ABD3U847"/>
<evidence type="ECO:0000313" key="2">
    <source>
        <dbReference type="Proteomes" id="UP001634393"/>
    </source>
</evidence>
<keyword evidence="2" id="KW-1185">Reference proteome</keyword>